<dbReference type="VEuPathDB" id="CryptoDB:Cvel_31556"/>
<evidence type="ECO:0000256" key="1">
    <source>
        <dbReference type="SAM" id="MobiDB-lite"/>
    </source>
</evidence>
<proteinExistence type="predicted"/>
<name>A0A0K6S9Q8_9ALVE</name>
<accession>A0A0K6S9Q8</accession>
<gene>
    <name evidence="2" type="ORF">Cvel_31556.t2</name>
</gene>
<reference evidence="2" key="1">
    <citation type="submission" date="2014-11" db="EMBL/GenBank/DDBJ databases">
        <title>Molecular phylogeny of cliff fern family Woodsiaceae with morphological implications.</title>
        <authorList>
            <person name="Shao Y.-Z."/>
            <person name="Wei R."/>
            <person name="Zhang X.-C."/>
        </authorList>
    </citation>
    <scope>NUCLEOTIDE SEQUENCE</scope>
</reference>
<organism evidence="2">
    <name type="scientific">Chromera velia CCMP2878</name>
    <dbReference type="NCBI Taxonomy" id="1169474"/>
    <lineage>
        <taxon>Eukaryota</taxon>
        <taxon>Sar</taxon>
        <taxon>Alveolata</taxon>
        <taxon>Colpodellida</taxon>
        <taxon>Chromeraceae</taxon>
        <taxon>Chromera</taxon>
    </lineage>
</organism>
<protein>
    <submittedName>
        <fullName evidence="2">Uncharacterized protein</fullName>
    </submittedName>
</protein>
<feature type="non-terminal residue" evidence="2">
    <location>
        <position position="1"/>
    </location>
</feature>
<dbReference type="AlphaFoldDB" id="A0A0K6S9Q8"/>
<evidence type="ECO:0000313" key="2">
    <source>
        <dbReference type="EMBL" id="CUC10396.1"/>
    </source>
</evidence>
<sequence>DSAKVEILETDFKDEPGKAVLSLYDPIQQKHKVVKRRCRSENGEWKCERLPPPSSKGSGFRTSPNSDEQTERVPMLEIQAKWGVKMTNLATPLKSLFWLKEGGVEGFGILYQKNLITAGQGNIHSRVQLARKAVFQVERKKWAPLPTQTQIRYKVGPAFAPVVRTLDCFNRLPNSPFAQALLSPGTSLPSLEEDAEISPEGLAVSGHLTLDCE</sequence>
<feature type="compositionally biased region" description="Polar residues" evidence="1">
    <location>
        <begin position="55"/>
        <end position="67"/>
    </location>
</feature>
<feature type="region of interest" description="Disordered" evidence="1">
    <location>
        <begin position="44"/>
        <end position="71"/>
    </location>
</feature>
<dbReference type="EMBL" id="CDMZ01003848">
    <property type="protein sequence ID" value="CUC10396.1"/>
    <property type="molecule type" value="Genomic_DNA"/>
</dbReference>